<organism evidence="2 3">
    <name type="scientific">Microlunatus parietis</name>
    <dbReference type="NCBI Taxonomy" id="682979"/>
    <lineage>
        <taxon>Bacteria</taxon>
        <taxon>Bacillati</taxon>
        <taxon>Actinomycetota</taxon>
        <taxon>Actinomycetes</taxon>
        <taxon>Propionibacteriales</taxon>
        <taxon>Propionibacteriaceae</taxon>
        <taxon>Microlunatus</taxon>
    </lineage>
</organism>
<dbReference type="RefSeq" id="WP_179750924.1">
    <property type="nucleotide sequence ID" value="NZ_JACCBU010000001.1"/>
</dbReference>
<evidence type="ECO:0000256" key="1">
    <source>
        <dbReference type="SAM" id="SignalP"/>
    </source>
</evidence>
<feature type="chain" id="PRO_5030696776" description="Lipoprotein" evidence="1">
    <location>
        <begin position="24"/>
        <end position="179"/>
    </location>
</feature>
<comment type="caution">
    <text evidence="2">The sequence shown here is derived from an EMBL/GenBank/DDBJ whole genome shotgun (WGS) entry which is preliminary data.</text>
</comment>
<dbReference type="AlphaFoldDB" id="A0A7Y9I6C2"/>
<dbReference type="Proteomes" id="UP000569914">
    <property type="component" value="Unassembled WGS sequence"/>
</dbReference>
<reference evidence="2 3" key="1">
    <citation type="submission" date="2020-07" db="EMBL/GenBank/DDBJ databases">
        <title>Sequencing the genomes of 1000 actinobacteria strains.</title>
        <authorList>
            <person name="Klenk H.-P."/>
        </authorList>
    </citation>
    <scope>NUCLEOTIDE SEQUENCE [LARGE SCALE GENOMIC DNA]</scope>
    <source>
        <strain evidence="2 3">DSM 22083</strain>
    </source>
</reference>
<keyword evidence="1" id="KW-0732">Signal</keyword>
<evidence type="ECO:0000313" key="2">
    <source>
        <dbReference type="EMBL" id="NYE71045.1"/>
    </source>
</evidence>
<gene>
    <name evidence="2" type="ORF">BKA15_002374</name>
</gene>
<dbReference type="PROSITE" id="PS51257">
    <property type="entry name" value="PROKAR_LIPOPROTEIN"/>
    <property type="match status" value="1"/>
</dbReference>
<keyword evidence="3" id="KW-1185">Reference proteome</keyword>
<feature type="signal peptide" evidence="1">
    <location>
        <begin position="1"/>
        <end position="23"/>
    </location>
</feature>
<proteinExistence type="predicted"/>
<protein>
    <recommendedName>
        <fullName evidence="4">Lipoprotein</fullName>
    </recommendedName>
</protein>
<accession>A0A7Y9I6C2</accession>
<dbReference type="EMBL" id="JACCBU010000001">
    <property type="protein sequence ID" value="NYE71045.1"/>
    <property type="molecule type" value="Genomic_DNA"/>
</dbReference>
<evidence type="ECO:0008006" key="4">
    <source>
        <dbReference type="Google" id="ProtNLM"/>
    </source>
</evidence>
<evidence type="ECO:0000313" key="3">
    <source>
        <dbReference type="Proteomes" id="UP000569914"/>
    </source>
</evidence>
<sequence length="179" mass="19732">MARWLRGCWLAALLMITYGCVSADTMSPRPSPTPAPLVDGRCPRDGDGVVHPDVPDDPYLGGLAPAGFVATGVIRCLVDEPLTRKDGRFDYLVRELVGAPSDVLSQALSLPDDRVPGWHEACPARAEIPIRLLLVDATGQGYWPRIPITWCHEARSEVYAAVEAIAWRERTSFRVVRDR</sequence>
<name>A0A7Y9I6C2_9ACTN</name>